<name>A0ABR7F463_9FIRM</name>
<protein>
    <recommendedName>
        <fullName evidence="3">CotS family spore coat protein</fullName>
    </recommendedName>
</protein>
<dbReference type="EMBL" id="JACOOZ010000007">
    <property type="protein sequence ID" value="MBC5668409.1"/>
    <property type="molecule type" value="Genomic_DNA"/>
</dbReference>
<proteinExistence type="predicted"/>
<dbReference type="Gene3D" id="3.90.1200.10">
    <property type="match status" value="1"/>
</dbReference>
<organism evidence="1 2">
    <name type="scientific">Eubacterium segne</name>
    <dbReference type="NCBI Taxonomy" id="2763045"/>
    <lineage>
        <taxon>Bacteria</taxon>
        <taxon>Bacillati</taxon>
        <taxon>Bacillota</taxon>
        <taxon>Clostridia</taxon>
        <taxon>Eubacteriales</taxon>
        <taxon>Eubacteriaceae</taxon>
        <taxon>Eubacterium</taxon>
    </lineage>
</organism>
<dbReference type="RefSeq" id="WP_118589977.1">
    <property type="nucleotide sequence ID" value="NZ_JACOOZ010000007.1"/>
</dbReference>
<dbReference type="Gene3D" id="3.30.200.20">
    <property type="entry name" value="Phosphorylase Kinase, domain 1"/>
    <property type="match status" value="1"/>
</dbReference>
<reference evidence="1 2" key="1">
    <citation type="submission" date="2020-08" db="EMBL/GenBank/DDBJ databases">
        <title>Genome public.</title>
        <authorList>
            <person name="Liu C."/>
            <person name="Sun Q."/>
        </authorList>
    </citation>
    <scope>NUCLEOTIDE SEQUENCE [LARGE SCALE GENOMIC DNA]</scope>
    <source>
        <strain evidence="1 2">BX4</strain>
    </source>
</reference>
<sequence>MNEKALTVFDQYNLKINSTYRIKGNYGCNVEKEKYILQEYNNSNEKMAAMKILYNYMEDKGFICDCVIENNEGNYVTISEDGYTYILKKWFNAEECNVNNEGSILAGTKKLAAFHNILRDNRELLKDVRAFHPGKNMEKVFERHNREITTIKNYIKKRKNKNFFEMSLQDIMDEYKKQAVIATDNLLKSTYASRFEEAVLMKTINHGCYNHHNILFDGEGIIMVNMSKINYAPQLQDLYDWLRKVMEKNNWNISLGNKIIEEYNKINPLNSEEYTILKIMLSYPEKFWKIINYYYNSNKAWYSEKNEEKLTQFLKQENLRHKFIENM</sequence>
<evidence type="ECO:0008006" key="3">
    <source>
        <dbReference type="Google" id="ProtNLM"/>
    </source>
</evidence>
<comment type="caution">
    <text evidence="1">The sequence shown here is derived from an EMBL/GenBank/DDBJ whole genome shotgun (WGS) entry which is preliminary data.</text>
</comment>
<dbReference type="SUPFAM" id="SSF56112">
    <property type="entry name" value="Protein kinase-like (PK-like)"/>
    <property type="match status" value="1"/>
</dbReference>
<dbReference type="PANTHER" id="PTHR39179:SF1">
    <property type="entry name" value="SPORE COAT PROTEIN I"/>
    <property type="match status" value="1"/>
</dbReference>
<evidence type="ECO:0000313" key="2">
    <source>
        <dbReference type="Proteomes" id="UP000597877"/>
    </source>
</evidence>
<evidence type="ECO:0000313" key="1">
    <source>
        <dbReference type="EMBL" id="MBC5668409.1"/>
    </source>
</evidence>
<keyword evidence="2" id="KW-1185">Reference proteome</keyword>
<dbReference type="Proteomes" id="UP000597877">
    <property type="component" value="Unassembled WGS sequence"/>
</dbReference>
<gene>
    <name evidence="1" type="ORF">H8S00_10470</name>
</gene>
<dbReference type="PANTHER" id="PTHR39179">
    <property type="entry name" value="SPORE COAT PROTEIN I"/>
    <property type="match status" value="1"/>
</dbReference>
<dbReference type="InterPro" id="IPR011009">
    <property type="entry name" value="Kinase-like_dom_sf"/>
</dbReference>
<dbReference type="InterPro" id="IPR047175">
    <property type="entry name" value="CotS-like"/>
</dbReference>
<accession>A0ABR7F463</accession>